<protein>
    <submittedName>
        <fullName evidence="1">Uncharacterized protein</fullName>
    </submittedName>
</protein>
<proteinExistence type="predicted"/>
<keyword evidence="2" id="KW-1185">Reference proteome</keyword>
<organism evidence="1 2">
    <name type="scientific">Pyricularia grisea</name>
    <name type="common">Crabgrass-specific blast fungus</name>
    <name type="synonym">Magnaporthe grisea</name>
    <dbReference type="NCBI Taxonomy" id="148305"/>
    <lineage>
        <taxon>Eukaryota</taxon>
        <taxon>Fungi</taxon>
        <taxon>Dikarya</taxon>
        <taxon>Ascomycota</taxon>
        <taxon>Pezizomycotina</taxon>
        <taxon>Sordariomycetes</taxon>
        <taxon>Sordariomycetidae</taxon>
        <taxon>Magnaporthales</taxon>
        <taxon>Pyriculariaceae</taxon>
        <taxon>Pyricularia</taxon>
    </lineage>
</organism>
<accession>A0ABQ8NX78</accession>
<name>A0ABQ8NX78_PYRGI</name>
<gene>
    <name evidence="1" type="ORF">MCOR33_001831</name>
</gene>
<comment type="caution">
    <text evidence="1">The sequence shown here is derived from an EMBL/GenBank/DDBJ whole genome shotgun (WGS) entry which is preliminary data.</text>
</comment>
<dbReference type="Proteomes" id="UP001059893">
    <property type="component" value="Unassembled WGS sequence"/>
</dbReference>
<dbReference type="EMBL" id="JABSND010000019">
    <property type="protein sequence ID" value="KAI6302921.1"/>
    <property type="molecule type" value="Genomic_DNA"/>
</dbReference>
<reference evidence="1" key="1">
    <citation type="submission" date="2021-01" db="EMBL/GenBank/DDBJ databases">
        <title>Deciphering the adaptive evolutionary patterns associated with biogeogrpahic diversity in the finger millet blast pathogen Magnaporthe oryzae in Eastern Africa.</title>
        <authorList>
            <person name="Onyema G."/>
            <person name="Shittu T.A."/>
            <person name="Dodsworth S."/>
            <person name="Devilliers S."/>
            <person name="Muthumeenakshi S."/>
            <person name="Sreenivasaprasad S."/>
        </authorList>
    </citation>
    <scope>NUCLEOTIDE SEQUENCE</scope>
    <source>
        <strain evidence="1">D15/s37</strain>
    </source>
</reference>
<evidence type="ECO:0000313" key="2">
    <source>
        <dbReference type="Proteomes" id="UP001059893"/>
    </source>
</evidence>
<evidence type="ECO:0000313" key="1">
    <source>
        <dbReference type="EMBL" id="KAI6302921.1"/>
    </source>
</evidence>
<sequence>MDVSREDPSRRLYAVATIMVNNLTRTNYNLCELPVLRVQHRAHNNLESRDGIQRFLSPWALARSRRSFVGGATSREAQK</sequence>